<proteinExistence type="predicted"/>
<sequence>MRTVSKLLGLACVWLVTQPASALNIFACEPEWAALARALAPQADIYSATHVYQDPHYIEARPSLIARLRRADIAFCSGAALKEGWLPALQQRAANPAVREGAPGMFYAADVVSTIEKHHEALVGRGHVHAEGNPHLHLDPDRVQTIARHFSQRLMQLDPEQAPQYRQAFQVWQKHWKQKRLQWKQQALALSGKSVVVQHSTFSYLLRWLKLKPVADLEPAPGVSPTLSHLDTLTKSLETEKPLAIVHNWYQSDNSARWLAKRISVPVLALPSTVSEKDGISTLDQLFDHLIAELRSAQL</sequence>
<dbReference type="PANTHER" id="PTHR42953:SF2">
    <property type="entry name" value="ADHESION PROTEIN"/>
    <property type="match status" value="1"/>
</dbReference>
<dbReference type="InterPro" id="IPR006127">
    <property type="entry name" value="ZnuA-like"/>
</dbReference>
<dbReference type="Pfam" id="PF01297">
    <property type="entry name" value="ZnuA"/>
    <property type="match status" value="1"/>
</dbReference>
<accession>A0A8J7FCY7</accession>
<feature type="signal peptide" evidence="1">
    <location>
        <begin position="1"/>
        <end position="22"/>
    </location>
</feature>
<name>A0A8J7FCY7_9GAMM</name>
<dbReference type="SUPFAM" id="SSF53807">
    <property type="entry name" value="Helical backbone' metal receptor"/>
    <property type="match status" value="1"/>
</dbReference>
<dbReference type="GO" id="GO:0030001">
    <property type="term" value="P:metal ion transport"/>
    <property type="evidence" value="ECO:0007669"/>
    <property type="project" value="InterPro"/>
</dbReference>
<feature type="chain" id="PRO_5035221014" evidence="1">
    <location>
        <begin position="23"/>
        <end position="299"/>
    </location>
</feature>
<organism evidence="2 3">
    <name type="scientific">Pontibacterium sinense</name>
    <dbReference type="NCBI Taxonomy" id="2781979"/>
    <lineage>
        <taxon>Bacteria</taxon>
        <taxon>Pseudomonadati</taxon>
        <taxon>Pseudomonadota</taxon>
        <taxon>Gammaproteobacteria</taxon>
        <taxon>Oceanospirillales</taxon>
        <taxon>Oceanospirillaceae</taxon>
        <taxon>Pontibacterium</taxon>
    </lineage>
</organism>
<evidence type="ECO:0000256" key="1">
    <source>
        <dbReference type="SAM" id="SignalP"/>
    </source>
</evidence>
<dbReference type="RefSeq" id="WP_193952979.1">
    <property type="nucleotide sequence ID" value="NZ_JADEYS010000007.1"/>
</dbReference>
<dbReference type="AlphaFoldDB" id="A0A8J7FCY7"/>
<dbReference type="Proteomes" id="UP000640333">
    <property type="component" value="Unassembled WGS sequence"/>
</dbReference>
<protein>
    <submittedName>
        <fullName evidence="2">Zinc ABC transporter substrate-binding protein</fullName>
    </submittedName>
</protein>
<gene>
    <name evidence="2" type="ORF">IOQ59_09185</name>
</gene>
<dbReference type="InterPro" id="IPR050492">
    <property type="entry name" value="Bact_metal-bind_prot9"/>
</dbReference>
<keyword evidence="3" id="KW-1185">Reference proteome</keyword>
<comment type="caution">
    <text evidence="2">The sequence shown here is derived from an EMBL/GenBank/DDBJ whole genome shotgun (WGS) entry which is preliminary data.</text>
</comment>
<dbReference type="GO" id="GO:0046872">
    <property type="term" value="F:metal ion binding"/>
    <property type="evidence" value="ECO:0007669"/>
    <property type="project" value="InterPro"/>
</dbReference>
<keyword evidence="1" id="KW-0732">Signal</keyword>
<dbReference type="PANTHER" id="PTHR42953">
    <property type="entry name" value="HIGH-AFFINITY ZINC UPTAKE SYSTEM PROTEIN ZNUA-RELATED"/>
    <property type="match status" value="1"/>
</dbReference>
<dbReference type="Gene3D" id="3.40.50.1980">
    <property type="entry name" value="Nitrogenase molybdenum iron protein domain"/>
    <property type="match status" value="2"/>
</dbReference>
<evidence type="ECO:0000313" key="3">
    <source>
        <dbReference type="Proteomes" id="UP000640333"/>
    </source>
</evidence>
<evidence type="ECO:0000313" key="2">
    <source>
        <dbReference type="EMBL" id="MBE9397434.1"/>
    </source>
</evidence>
<reference evidence="2" key="1">
    <citation type="submission" date="2020-10" db="EMBL/GenBank/DDBJ databases">
        <title>Bacterium isolated from coastal waters sediment.</title>
        <authorList>
            <person name="Chen R.-J."/>
            <person name="Lu D.-C."/>
            <person name="Zhu K.-L."/>
            <person name="Du Z.-J."/>
        </authorList>
    </citation>
    <scope>NUCLEOTIDE SEQUENCE</scope>
    <source>
        <strain evidence="2">N1Y112</strain>
    </source>
</reference>
<dbReference type="EMBL" id="JADEYS010000007">
    <property type="protein sequence ID" value="MBE9397434.1"/>
    <property type="molecule type" value="Genomic_DNA"/>
</dbReference>